<dbReference type="Proteomes" id="UP000609064">
    <property type="component" value="Unassembled WGS sequence"/>
</dbReference>
<gene>
    <name evidence="1" type="ORF">GCM10011514_41340</name>
</gene>
<dbReference type="EMBL" id="BMKK01000010">
    <property type="protein sequence ID" value="GGD73007.1"/>
    <property type="molecule type" value="Genomic_DNA"/>
</dbReference>
<comment type="caution">
    <text evidence="1">The sequence shown here is derived from an EMBL/GenBank/DDBJ whole genome shotgun (WGS) entry which is preliminary data.</text>
</comment>
<organism evidence="1 2">
    <name type="scientific">Emticicia aquatilis</name>
    <dbReference type="NCBI Taxonomy" id="1537369"/>
    <lineage>
        <taxon>Bacteria</taxon>
        <taxon>Pseudomonadati</taxon>
        <taxon>Bacteroidota</taxon>
        <taxon>Cytophagia</taxon>
        <taxon>Cytophagales</taxon>
        <taxon>Leadbetterellaceae</taxon>
        <taxon>Emticicia</taxon>
    </lineage>
</organism>
<keyword evidence="2" id="KW-1185">Reference proteome</keyword>
<dbReference type="RefSeq" id="WP_188768982.1">
    <property type="nucleotide sequence ID" value="NZ_BMKK01000010.1"/>
</dbReference>
<reference evidence="1" key="1">
    <citation type="journal article" date="2014" name="Int. J. Syst. Evol. Microbiol.">
        <title>Complete genome sequence of Corynebacterium casei LMG S-19264T (=DSM 44701T), isolated from a smear-ripened cheese.</title>
        <authorList>
            <consortium name="US DOE Joint Genome Institute (JGI-PGF)"/>
            <person name="Walter F."/>
            <person name="Albersmeier A."/>
            <person name="Kalinowski J."/>
            <person name="Ruckert C."/>
        </authorList>
    </citation>
    <scope>NUCLEOTIDE SEQUENCE</scope>
    <source>
        <strain evidence="1">CGMCC 1.15958</strain>
    </source>
</reference>
<evidence type="ECO:0000313" key="2">
    <source>
        <dbReference type="Proteomes" id="UP000609064"/>
    </source>
</evidence>
<accession>A0A916Z2J2</accession>
<proteinExistence type="predicted"/>
<dbReference type="AlphaFoldDB" id="A0A916Z2J2"/>
<reference evidence="1" key="2">
    <citation type="submission" date="2020-09" db="EMBL/GenBank/DDBJ databases">
        <authorList>
            <person name="Sun Q."/>
            <person name="Zhou Y."/>
        </authorList>
    </citation>
    <scope>NUCLEOTIDE SEQUENCE</scope>
    <source>
        <strain evidence="1">CGMCC 1.15958</strain>
    </source>
</reference>
<evidence type="ECO:0000313" key="1">
    <source>
        <dbReference type="EMBL" id="GGD73007.1"/>
    </source>
</evidence>
<protein>
    <submittedName>
        <fullName evidence="1">Uncharacterized protein</fullName>
    </submittedName>
</protein>
<sequence length="97" mass="11329">MRKLDFLNLANLANKLSAGQFESRTKPTPQNRMLKTKLAHQPQPANKLSRAKSAYQVLKKEMEKQKNLFVEVKFEQIPRIKNVDDNYAFDILLRIND</sequence>
<name>A0A916Z2J2_9BACT</name>